<dbReference type="Proteomes" id="UP000595660">
    <property type="component" value="Chromosome"/>
</dbReference>
<evidence type="ECO:0000256" key="1">
    <source>
        <dbReference type="SAM" id="Phobius"/>
    </source>
</evidence>
<keyword evidence="1" id="KW-0472">Membrane</keyword>
<keyword evidence="1" id="KW-1133">Transmembrane helix</keyword>
<feature type="transmembrane region" description="Helical" evidence="1">
    <location>
        <begin position="81"/>
        <end position="105"/>
    </location>
</feature>
<proteinExistence type="predicted"/>
<feature type="transmembrane region" description="Helical" evidence="1">
    <location>
        <begin position="54"/>
        <end position="75"/>
    </location>
</feature>
<name>A0AAE7P5R9_HELPX</name>
<feature type="transmembrane region" description="Helical" evidence="1">
    <location>
        <begin position="20"/>
        <end position="42"/>
    </location>
</feature>
<organism evidence="2 3">
    <name type="scientific">Helicobacter pylori</name>
    <name type="common">Campylobacter pylori</name>
    <dbReference type="NCBI Taxonomy" id="210"/>
    <lineage>
        <taxon>Bacteria</taxon>
        <taxon>Pseudomonadati</taxon>
        <taxon>Campylobacterota</taxon>
        <taxon>Epsilonproteobacteria</taxon>
        <taxon>Campylobacterales</taxon>
        <taxon>Helicobacteraceae</taxon>
        <taxon>Helicobacter</taxon>
    </lineage>
</organism>
<feature type="transmembrane region" description="Helical" evidence="1">
    <location>
        <begin position="117"/>
        <end position="141"/>
    </location>
</feature>
<dbReference type="EMBL" id="CP051505">
    <property type="protein sequence ID" value="QQX49969.1"/>
    <property type="molecule type" value="Genomic_DNA"/>
</dbReference>
<dbReference type="AlphaFoldDB" id="A0AAE7P5R9"/>
<evidence type="ECO:0000313" key="3">
    <source>
        <dbReference type="Proteomes" id="UP000595660"/>
    </source>
</evidence>
<dbReference type="RefSeq" id="WP_000243800.1">
    <property type="nucleotide sequence ID" value="NZ_CP051505.1"/>
</dbReference>
<keyword evidence="1" id="KW-0812">Transmembrane</keyword>
<feature type="transmembrane region" description="Helical" evidence="1">
    <location>
        <begin position="165"/>
        <end position="198"/>
    </location>
</feature>
<evidence type="ECO:0000313" key="2">
    <source>
        <dbReference type="EMBL" id="QQX49969.1"/>
    </source>
</evidence>
<gene>
    <name evidence="2" type="ORF">HG562_05760</name>
</gene>
<sequence>MVLMVSLCGFVVSFWLVKLVWRALVIEFFLVVLGGFLGGYCTSAIVERYHLSGFFVWVVYTLCIFFGMGLVFEIYEKLVEYKYHVIGAIVGIMGISGAVFGGGCADIIREYYHLSGSFVWVVYTLCILLGAGICGPFYYFWSKWLAKWLPKKFLESKNKYGINKYGSVVVVTVMAIIWELVTAMGILGVMVGGALLYTRYILWL</sequence>
<reference evidence="2 3" key="1">
    <citation type="journal article" date="2020" name="Front. Microbiol.">
        <title>Identification of New Helicobacter pylori Subpopulations in Native Americans and Mestizos From Peru.</title>
        <authorList>
            <person name="Gutierrez-Escobar A.J."/>
            <person name="Velapatino B."/>
            <person name="Borda V."/>
            <person name="Rabkin C.S."/>
            <person name="Tarazona-Santos E."/>
            <person name="Cabrera L."/>
            <person name="Cok J."/>
            <person name="Hooper C.C."/>
            <person name="Jahuira-Arias H."/>
            <person name="Herrera P."/>
            <person name="Noureen M."/>
            <person name="Wang D."/>
            <person name="Romero-Gallo J."/>
            <person name="Tran B."/>
            <person name="Peek R.M. Jr"/>
            <person name="Berg D.E."/>
            <person name="Gilman R.H."/>
            <person name="Camargo M.C."/>
        </authorList>
    </citation>
    <scope>NUCLEOTIDE SEQUENCE [LARGE SCALE GENOMIC DNA]</scope>
    <source>
        <strain evidence="2 3">SHIM-010</strain>
    </source>
</reference>
<accession>A0AAE7P5R9</accession>
<protein>
    <submittedName>
        <fullName evidence="2">Uncharacterized protein</fullName>
    </submittedName>
</protein>